<keyword evidence="3" id="KW-1185">Reference proteome</keyword>
<proteinExistence type="predicted"/>
<comment type="caution">
    <text evidence="2">The sequence shown here is derived from an EMBL/GenBank/DDBJ whole genome shotgun (WGS) entry which is preliminary data.</text>
</comment>
<gene>
    <name evidence="2" type="ORF">M595_5467</name>
</gene>
<evidence type="ECO:0000256" key="1">
    <source>
        <dbReference type="SAM" id="Phobius"/>
    </source>
</evidence>
<accession>U7QBL8</accession>
<feature type="transmembrane region" description="Helical" evidence="1">
    <location>
        <begin position="22"/>
        <end position="42"/>
    </location>
</feature>
<protein>
    <submittedName>
        <fullName evidence="2">Uncharacterized protein</fullName>
    </submittedName>
</protein>
<reference evidence="2 3" key="1">
    <citation type="journal article" date="2013" name="Front. Microbiol.">
        <title>Comparative genomic analyses of the cyanobacterium, Lyngbya aestuarii BL J, a powerful hydrogen producer.</title>
        <authorList>
            <person name="Kothari A."/>
            <person name="Vaughn M."/>
            <person name="Garcia-Pichel F."/>
        </authorList>
    </citation>
    <scope>NUCLEOTIDE SEQUENCE [LARGE SCALE GENOMIC DNA]</scope>
    <source>
        <strain evidence="2 3">BL J</strain>
    </source>
</reference>
<name>U7QBL8_9CYAN</name>
<dbReference type="AlphaFoldDB" id="U7QBL8"/>
<evidence type="ECO:0000313" key="3">
    <source>
        <dbReference type="Proteomes" id="UP000017127"/>
    </source>
</evidence>
<evidence type="ECO:0000313" key="2">
    <source>
        <dbReference type="EMBL" id="ERT04592.1"/>
    </source>
</evidence>
<keyword evidence="1" id="KW-0472">Membrane</keyword>
<organism evidence="2 3">
    <name type="scientific">Lyngbya aestuarii BL J</name>
    <dbReference type="NCBI Taxonomy" id="1348334"/>
    <lineage>
        <taxon>Bacteria</taxon>
        <taxon>Bacillati</taxon>
        <taxon>Cyanobacteriota</taxon>
        <taxon>Cyanophyceae</taxon>
        <taxon>Oscillatoriophycideae</taxon>
        <taxon>Oscillatoriales</taxon>
        <taxon>Microcoleaceae</taxon>
        <taxon>Lyngbya</taxon>
    </lineage>
</organism>
<sequence>MYQFQEGLKRTANNFQCLLCNISWKEFVVLILLTLMVVRFVAKITLLSKIELPNIVQTHVVHILRQPAQLPESFKLCTRQVSDFVLLSEIHPSIFATPSILQRIGV</sequence>
<keyword evidence="1" id="KW-1133">Transmembrane helix</keyword>
<dbReference type="Proteomes" id="UP000017127">
    <property type="component" value="Unassembled WGS sequence"/>
</dbReference>
<dbReference type="EMBL" id="AUZM01000089">
    <property type="protein sequence ID" value="ERT04592.1"/>
    <property type="molecule type" value="Genomic_DNA"/>
</dbReference>
<keyword evidence="1" id="KW-0812">Transmembrane</keyword>